<keyword evidence="1" id="KW-0175">Coiled coil</keyword>
<organism evidence="5 6">
    <name type="scientific">Trypanosoma theileri</name>
    <dbReference type="NCBI Taxonomy" id="67003"/>
    <lineage>
        <taxon>Eukaryota</taxon>
        <taxon>Discoba</taxon>
        <taxon>Euglenozoa</taxon>
        <taxon>Kinetoplastea</taxon>
        <taxon>Metakinetoplastina</taxon>
        <taxon>Trypanosomatida</taxon>
        <taxon>Trypanosomatidae</taxon>
        <taxon>Trypanosoma</taxon>
    </lineage>
</organism>
<dbReference type="RefSeq" id="XP_028885957.1">
    <property type="nucleotide sequence ID" value="XM_029022299.1"/>
</dbReference>
<reference evidence="5 6" key="1">
    <citation type="submission" date="2017-03" db="EMBL/GenBank/DDBJ databases">
        <title>An alternative strategy for trypanosome survival in the mammalian bloodstream revealed through genome and transcriptome analysis of the ubiquitous bovine parasite Trypanosoma (Megatrypanum) theileri.</title>
        <authorList>
            <person name="Kelly S."/>
            <person name="Ivens A."/>
            <person name="Mott A."/>
            <person name="O'Neill E."/>
            <person name="Emms D."/>
            <person name="Macleod O."/>
            <person name="Voorheis P."/>
            <person name="Matthews J."/>
            <person name="Matthews K."/>
            <person name="Carrington M."/>
        </authorList>
    </citation>
    <scope>NUCLEOTIDE SEQUENCE [LARGE SCALE GENOMIC DNA]</scope>
    <source>
        <strain evidence="5">Edinburgh</strain>
    </source>
</reference>
<sequence length="422" mass="47590">MFVQLRGVVYLLVLLHCCVCVVHATDEEDADGNIKATANMLNASLRQADALYAEGKGCLKMLEEEMQMCRENSLNAGNAAKKADETVASMKVKKEELMKGNGRADEFKALLKVAGDALRLTKKAVDNASIFLQTTRQTKKACIIAFDNMKPEAEKLNISFPFFSEALSSMRETDEKKERLVLVERSRERYDALYKLMESLGKALLEVYEVRSTTKEKAIDAKRGMLEARKDLEKIVTELKEESAKKRETDENPLKEVAEASTEEMGKVNVVVKVADPGVPIAQTIQGVRDELKKRKNEEASLIETQWAAAENAVREKIERESLAREKAREAEERARMEREKRAEEEAKRAKEERERKAKEEKKKTEEEKAKQELERKAKEEAAKQAAQKAKKKKDGSSRPALVHGALLLILLLIFLGCTLVC</sequence>
<keyword evidence="6" id="KW-1185">Reference proteome</keyword>
<comment type="caution">
    <text evidence="5">The sequence shown here is derived from an EMBL/GenBank/DDBJ whole genome shotgun (WGS) entry which is preliminary data.</text>
</comment>
<evidence type="ECO:0000256" key="1">
    <source>
        <dbReference type="SAM" id="Coils"/>
    </source>
</evidence>
<dbReference type="VEuPathDB" id="TriTrypDB:TM35_000041050"/>
<dbReference type="EMBL" id="NBCO01000004">
    <property type="protein sequence ID" value="ORC91891.1"/>
    <property type="molecule type" value="Genomic_DNA"/>
</dbReference>
<gene>
    <name evidence="5" type="ORF">TM35_000041050</name>
</gene>
<feature type="region of interest" description="Disordered" evidence="2">
    <location>
        <begin position="321"/>
        <end position="399"/>
    </location>
</feature>
<keyword evidence="3" id="KW-1133">Transmembrane helix</keyword>
<proteinExistence type="predicted"/>
<keyword evidence="3" id="KW-0812">Transmembrane</keyword>
<dbReference type="GeneID" id="39982079"/>
<keyword evidence="4" id="KW-0732">Signal</keyword>
<dbReference type="AlphaFoldDB" id="A0A1X0P4X6"/>
<accession>A0A1X0P4X6</accession>
<evidence type="ECO:0000256" key="3">
    <source>
        <dbReference type="SAM" id="Phobius"/>
    </source>
</evidence>
<keyword evidence="3" id="KW-0472">Membrane</keyword>
<evidence type="ECO:0000256" key="4">
    <source>
        <dbReference type="SAM" id="SignalP"/>
    </source>
</evidence>
<feature type="transmembrane region" description="Helical" evidence="3">
    <location>
        <begin position="401"/>
        <end position="421"/>
    </location>
</feature>
<feature type="compositionally biased region" description="Basic and acidic residues" evidence="2">
    <location>
        <begin position="321"/>
        <end position="383"/>
    </location>
</feature>
<feature type="coiled-coil region" evidence="1">
    <location>
        <begin position="222"/>
        <end position="252"/>
    </location>
</feature>
<evidence type="ECO:0000313" key="6">
    <source>
        <dbReference type="Proteomes" id="UP000192257"/>
    </source>
</evidence>
<feature type="chain" id="PRO_5012032454" evidence="4">
    <location>
        <begin position="25"/>
        <end position="422"/>
    </location>
</feature>
<feature type="signal peptide" evidence="4">
    <location>
        <begin position="1"/>
        <end position="24"/>
    </location>
</feature>
<protein>
    <submittedName>
        <fullName evidence="5">Uncharacterized protein</fullName>
    </submittedName>
</protein>
<dbReference type="Proteomes" id="UP000192257">
    <property type="component" value="Unassembled WGS sequence"/>
</dbReference>
<name>A0A1X0P4X6_9TRYP</name>
<evidence type="ECO:0000256" key="2">
    <source>
        <dbReference type="SAM" id="MobiDB-lite"/>
    </source>
</evidence>
<evidence type="ECO:0000313" key="5">
    <source>
        <dbReference type="EMBL" id="ORC91891.1"/>
    </source>
</evidence>